<keyword evidence="3" id="KW-1185">Reference proteome</keyword>
<dbReference type="PANTHER" id="PTHR33164:SF13">
    <property type="entry name" value="4-HYDROXYPHENYLACETATE CATABOLISM PROTEIN"/>
    <property type="match status" value="1"/>
</dbReference>
<feature type="domain" description="HTH marR-type" evidence="1">
    <location>
        <begin position="17"/>
        <end position="149"/>
    </location>
</feature>
<dbReference type="InterPro" id="IPR039422">
    <property type="entry name" value="MarR/SlyA-like"/>
</dbReference>
<protein>
    <submittedName>
        <fullName evidence="2">Homoprotocatechuate degradation operon regulator HpaR</fullName>
    </submittedName>
</protein>
<accession>A0ABW2UI39</accession>
<dbReference type="InterPro" id="IPR036388">
    <property type="entry name" value="WH-like_DNA-bd_sf"/>
</dbReference>
<sequence length="170" mass="19071">MGEGPSARKTVKLRSFSRSLPMSLLLAREAVMQKFRQPLRRFGTTEQQWRVLRALSAVEAIEITELAKATGLLSPSLSRILKDLEERGQIVRIPVKQDLRRAEISITPQGLLLIDSMAPYSEGIYGQITEAFGQERLDLLQKLLRELVEVAENLPPPPLPDEDASRIGKD</sequence>
<dbReference type="Proteomes" id="UP001596516">
    <property type="component" value="Unassembled WGS sequence"/>
</dbReference>
<comment type="caution">
    <text evidence="2">The sequence shown here is derived from an EMBL/GenBank/DDBJ whole genome shotgun (WGS) entry which is preliminary data.</text>
</comment>
<dbReference type="PROSITE" id="PS50995">
    <property type="entry name" value="HTH_MARR_2"/>
    <property type="match status" value="1"/>
</dbReference>
<reference evidence="3" key="1">
    <citation type="journal article" date="2019" name="Int. J. Syst. Evol. Microbiol.">
        <title>The Global Catalogue of Microorganisms (GCM) 10K type strain sequencing project: providing services to taxonomists for standard genome sequencing and annotation.</title>
        <authorList>
            <consortium name="The Broad Institute Genomics Platform"/>
            <consortium name="The Broad Institute Genome Sequencing Center for Infectious Disease"/>
            <person name="Wu L."/>
            <person name="Ma J."/>
        </authorList>
    </citation>
    <scope>NUCLEOTIDE SEQUENCE [LARGE SCALE GENOMIC DNA]</scope>
    <source>
        <strain evidence="3">CGMCC 1.12750</strain>
    </source>
</reference>
<dbReference type="PANTHER" id="PTHR33164">
    <property type="entry name" value="TRANSCRIPTIONAL REGULATOR, MARR FAMILY"/>
    <property type="match status" value="1"/>
</dbReference>
<dbReference type="RefSeq" id="WP_377400445.1">
    <property type="nucleotide sequence ID" value="NZ_JBHTFQ010000002.1"/>
</dbReference>
<evidence type="ECO:0000259" key="1">
    <source>
        <dbReference type="PROSITE" id="PS50995"/>
    </source>
</evidence>
<dbReference type="InterPro" id="IPR000835">
    <property type="entry name" value="HTH_MarR-typ"/>
</dbReference>
<evidence type="ECO:0000313" key="2">
    <source>
        <dbReference type="EMBL" id="MFC7703685.1"/>
    </source>
</evidence>
<name>A0ABW2UI39_9RHOB</name>
<organism evidence="2 3">
    <name type="scientific">Plastorhodobacter daqingensis</name>
    <dbReference type="NCBI Taxonomy" id="1387281"/>
    <lineage>
        <taxon>Bacteria</taxon>
        <taxon>Pseudomonadati</taxon>
        <taxon>Pseudomonadota</taxon>
        <taxon>Alphaproteobacteria</taxon>
        <taxon>Rhodobacterales</taxon>
        <taxon>Paracoccaceae</taxon>
        <taxon>Plastorhodobacter</taxon>
    </lineage>
</organism>
<dbReference type="PRINTS" id="PR00598">
    <property type="entry name" value="HTHMARR"/>
</dbReference>
<dbReference type="SUPFAM" id="SSF46785">
    <property type="entry name" value="Winged helix' DNA-binding domain"/>
    <property type="match status" value="1"/>
</dbReference>
<evidence type="ECO:0000313" key="3">
    <source>
        <dbReference type="Proteomes" id="UP001596516"/>
    </source>
</evidence>
<dbReference type="InterPro" id="IPR012712">
    <property type="entry name" value="HpaR/FarR"/>
</dbReference>
<dbReference type="NCBIfam" id="TIGR02337">
    <property type="entry name" value="HpaR"/>
    <property type="match status" value="1"/>
</dbReference>
<proteinExistence type="predicted"/>
<dbReference type="Pfam" id="PF12802">
    <property type="entry name" value="MarR_2"/>
    <property type="match status" value="1"/>
</dbReference>
<gene>
    <name evidence="2" type="primary">hpaR</name>
    <name evidence="2" type="ORF">ACFQXB_05710</name>
</gene>
<dbReference type="EMBL" id="JBHTFQ010000002">
    <property type="protein sequence ID" value="MFC7703685.1"/>
    <property type="molecule type" value="Genomic_DNA"/>
</dbReference>
<dbReference type="Gene3D" id="1.10.10.10">
    <property type="entry name" value="Winged helix-like DNA-binding domain superfamily/Winged helix DNA-binding domain"/>
    <property type="match status" value="1"/>
</dbReference>
<dbReference type="SMART" id="SM00347">
    <property type="entry name" value="HTH_MARR"/>
    <property type="match status" value="1"/>
</dbReference>
<dbReference type="InterPro" id="IPR036390">
    <property type="entry name" value="WH_DNA-bd_sf"/>
</dbReference>